<keyword evidence="5" id="KW-0694">RNA-binding</keyword>
<keyword evidence="6" id="KW-0346">Stress response</keyword>
<keyword evidence="4" id="KW-0378">Hydrolase</keyword>
<dbReference type="SUPFAM" id="SSF54786">
    <property type="entry name" value="YcfA/nrd intein domain"/>
    <property type="match status" value="1"/>
</dbReference>
<keyword evidence="3" id="KW-0255">Endonuclease</keyword>
<keyword evidence="1" id="KW-1277">Toxin-antitoxin system</keyword>
<dbReference type="GO" id="GO:0016787">
    <property type="term" value="F:hydrolase activity"/>
    <property type="evidence" value="ECO:0007669"/>
    <property type="project" value="UniProtKB-KW"/>
</dbReference>
<dbReference type="InterPro" id="IPR012933">
    <property type="entry name" value="HicA_mRNA_interferase"/>
</dbReference>
<evidence type="ECO:0000256" key="5">
    <source>
        <dbReference type="ARBA" id="ARBA00022884"/>
    </source>
</evidence>
<dbReference type="GO" id="GO:0003729">
    <property type="term" value="F:mRNA binding"/>
    <property type="evidence" value="ECO:0007669"/>
    <property type="project" value="InterPro"/>
</dbReference>
<protein>
    <submittedName>
        <fullName evidence="7">Uncharacterized protein</fullName>
    </submittedName>
</protein>
<dbReference type="Pfam" id="PF07927">
    <property type="entry name" value="HicA_toxin"/>
    <property type="match status" value="1"/>
</dbReference>
<dbReference type="EMBL" id="SNRY01003038">
    <property type="protein sequence ID" value="KAA6322464.1"/>
    <property type="molecule type" value="Genomic_DNA"/>
</dbReference>
<proteinExistence type="predicted"/>
<dbReference type="GO" id="GO:0004519">
    <property type="term" value="F:endonuclease activity"/>
    <property type="evidence" value="ECO:0007669"/>
    <property type="project" value="UniProtKB-KW"/>
</dbReference>
<evidence type="ECO:0000256" key="1">
    <source>
        <dbReference type="ARBA" id="ARBA00022649"/>
    </source>
</evidence>
<sequence>MFMVKSVREIIKIIEKDGWYENRQKGSHKQFKHPVKKGTVTITDHGKGRDLTEFEINSILKQAGLKQILK</sequence>
<organism evidence="7">
    <name type="scientific">termite gut metagenome</name>
    <dbReference type="NCBI Taxonomy" id="433724"/>
    <lineage>
        <taxon>unclassified sequences</taxon>
        <taxon>metagenomes</taxon>
        <taxon>organismal metagenomes</taxon>
    </lineage>
</organism>
<gene>
    <name evidence="7" type="ORF">EZS27_027990</name>
</gene>
<dbReference type="InterPro" id="IPR038570">
    <property type="entry name" value="HicA_sf"/>
</dbReference>
<accession>A0A5J4QNE6</accession>
<comment type="caution">
    <text evidence="7">The sequence shown here is derived from an EMBL/GenBank/DDBJ whole genome shotgun (WGS) entry which is preliminary data.</text>
</comment>
<keyword evidence="2" id="KW-0540">Nuclease</keyword>
<evidence type="ECO:0000313" key="7">
    <source>
        <dbReference type="EMBL" id="KAA6322464.1"/>
    </source>
</evidence>
<dbReference type="Gene3D" id="3.30.920.30">
    <property type="entry name" value="Hypothetical protein"/>
    <property type="match status" value="1"/>
</dbReference>
<evidence type="ECO:0000256" key="3">
    <source>
        <dbReference type="ARBA" id="ARBA00022759"/>
    </source>
</evidence>
<evidence type="ECO:0000256" key="2">
    <source>
        <dbReference type="ARBA" id="ARBA00022722"/>
    </source>
</evidence>
<name>A0A5J4QNE6_9ZZZZ</name>
<dbReference type="AlphaFoldDB" id="A0A5J4QNE6"/>
<evidence type="ECO:0000256" key="4">
    <source>
        <dbReference type="ARBA" id="ARBA00022801"/>
    </source>
</evidence>
<reference evidence="7" key="1">
    <citation type="submission" date="2019-03" db="EMBL/GenBank/DDBJ databases">
        <title>Single cell metagenomics reveals metabolic interactions within the superorganism composed of flagellate Streblomastix strix and complex community of Bacteroidetes bacteria on its surface.</title>
        <authorList>
            <person name="Treitli S.C."/>
            <person name="Kolisko M."/>
            <person name="Husnik F."/>
            <person name="Keeling P."/>
            <person name="Hampl V."/>
        </authorList>
    </citation>
    <scope>NUCLEOTIDE SEQUENCE</scope>
    <source>
        <strain evidence="7">STM</strain>
    </source>
</reference>
<evidence type="ECO:0000256" key="6">
    <source>
        <dbReference type="ARBA" id="ARBA00023016"/>
    </source>
</evidence>